<sequence length="184" mass="21241">MMNRHTLKAQLQKYRTPYEEEAAFIDGFIELTEDDLAFKRERLAGHFTASAWIVNPGRTHTLLTLHRKLGRWLQLGGHADGNEKLAEVALKEAEEESGLKNLRLVESSIFDLDKHIIPERPHVPEHFHYDVRYLIEADIQEKLVISNESVSLAWFTFDSVVDMIGYNPSILRMLEKTSKSEILL</sequence>
<accession>A0A1G6VVJ6</accession>
<dbReference type="Proteomes" id="UP000199060">
    <property type="component" value="Unassembled WGS sequence"/>
</dbReference>
<dbReference type="AlphaFoldDB" id="A0A1G6VVJ6"/>
<name>A0A1G6VVJ6_9BACT</name>
<evidence type="ECO:0000313" key="3">
    <source>
        <dbReference type="Proteomes" id="UP000199060"/>
    </source>
</evidence>
<dbReference type="PROSITE" id="PS51462">
    <property type="entry name" value="NUDIX"/>
    <property type="match status" value="1"/>
</dbReference>
<proteinExistence type="predicted"/>
<organism evidence="2 3">
    <name type="scientific">Algoriphagus faecimaris</name>
    <dbReference type="NCBI Taxonomy" id="686796"/>
    <lineage>
        <taxon>Bacteria</taxon>
        <taxon>Pseudomonadati</taxon>
        <taxon>Bacteroidota</taxon>
        <taxon>Cytophagia</taxon>
        <taxon>Cytophagales</taxon>
        <taxon>Cyclobacteriaceae</taxon>
        <taxon>Algoriphagus</taxon>
    </lineage>
</organism>
<evidence type="ECO:0000259" key="1">
    <source>
        <dbReference type="PROSITE" id="PS51462"/>
    </source>
</evidence>
<dbReference type="EMBL" id="FNAC01000038">
    <property type="protein sequence ID" value="SDD57443.1"/>
    <property type="molecule type" value="Genomic_DNA"/>
</dbReference>
<dbReference type="InterPro" id="IPR015797">
    <property type="entry name" value="NUDIX_hydrolase-like_dom_sf"/>
</dbReference>
<dbReference type="Gene3D" id="3.90.79.10">
    <property type="entry name" value="Nucleoside Triphosphate Pyrophosphohydrolase"/>
    <property type="match status" value="1"/>
</dbReference>
<reference evidence="3" key="1">
    <citation type="submission" date="2016-10" db="EMBL/GenBank/DDBJ databases">
        <authorList>
            <person name="Varghese N."/>
            <person name="Submissions S."/>
        </authorList>
    </citation>
    <scope>NUCLEOTIDE SEQUENCE [LARGE SCALE GENOMIC DNA]</scope>
    <source>
        <strain evidence="3">DSM 23095</strain>
    </source>
</reference>
<dbReference type="CDD" id="cd03674">
    <property type="entry name" value="NUDIX_Hydrolase"/>
    <property type="match status" value="1"/>
</dbReference>
<protein>
    <submittedName>
        <fullName evidence="2">ADP-ribose pyrophosphatase YjhB, NUDIX family</fullName>
    </submittedName>
</protein>
<evidence type="ECO:0000313" key="2">
    <source>
        <dbReference type="EMBL" id="SDD57443.1"/>
    </source>
</evidence>
<dbReference type="STRING" id="686796.SAMN04488104_103837"/>
<gene>
    <name evidence="2" type="ORF">SAMN04488104_103837</name>
</gene>
<keyword evidence="3" id="KW-1185">Reference proteome</keyword>
<dbReference type="Pfam" id="PF00293">
    <property type="entry name" value="NUDIX"/>
    <property type="match status" value="1"/>
</dbReference>
<dbReference type="InterPro" id="IPR000086">
    <property type="entry name" value="NUDIX_hydrolase_dom"/>
</dbReference>
<feature type="domain" description="Nudix hydrolase" evidence="1">
    <location>
        <begin position="44"/>
        <end position="177"/>
    </location>
</feature>
<dbReference type="SUPFAM" id="SSF55811">
    <property type="entry name" value="Nudix"/>
    <property type="match status" value="1"/>
</dbReference>